<accession>A0A7C1JKP6</accession>
<evidence type="ECO:0000313" key="2">
    <source>
        <dbReference type="EMBL" id="HDX31986.1"/>
    </source>
</evidence>
<name>A0A7C1JKP6_9CHLR</name>
<dbReference type="EMBL" id="DSMG01000107">
    <property type="protein sequence ID" value="HDX31986.1"/>
    <property type="molecule type" value="Genomic_DNA"/>
</dbReference>
<evidence type="ECO:0000256" key="1">
    <source>
        <dbReference type="SAM" id="MobiDB-lite"/>
    </source>
</evidence>
<protein>
    <submittedName>
        <fullName evidence="2">Uncharacterized protein</fullName>
    </submittedName>
</protein>
<gene>
    <name evidence="2" type="ORF">ENQ20_10930</name>
</gene>
<feature type="compositionally biased region" description="Polar residues" evidence="1">
    <location>
        <begin position="48"/>
        <end position="64"/>
    </location>
</feature>
<organism evidence="2">
    <name type="scientific">Caldilinea aerophila</name>
    <dbReference type="NCBI Taxonomy" id="133453"/>
    <lineage>
        <taxon>Bacteria</taxon>
        <taxon>Bacillati</taxon>
        <taxon>Chloroflexota</taxon>
        <taxon>Caldilineae</taxon>
        <taxon>Caldilineales</taxon>
        <taxon>Caldilineaceae</taxon>
        <taxon>Caldilinea</taxon>
    </lineage>
</organism>
<proteinExistence type="predicted"/>
<sequence>MLIGITATILIAISAGAFVILLAAAAMTRRSVELDPALEEQPLDNWAPSASTFSAQTPTQLRAS</sequence>
<reference evidence="2" key="1">
    <citation type="journal article" date="2020" name="mSystems">
        <title>Genome- and Community-Level Interaction Insights into Carbon Utilization and Element Cycling Functions of Hydrothermarchaeota in Hydrothermal Sediment.</title>
        <authorList>
            <person name="Zhou Z."/>
            <person name="Liu Y."/>
            <person name="Xu W."/>
            <person name="Pan J."/>
            <person name="Luo Z.H."/>
            <person name="Li M."/>
        </authorList>
    </citation>
    <scope>NUCLEOTIDE SEQUENCE [LARGE SCALE GENOMIC DNA]</scope>
    <source>
        <strain evidence="2">SpSt-289</strain>
    </source>
</reference>
<dbReference type="AlphaFoldDB" id="A0A7C1JKP6"/>
<comment type="caution">
    <text evidence="2">The sequence shown here is derived from an EMBL/GenBank/DDBJ whole genome shotgun (WGS) entry which is preliminary data.</text>
</comment>
<feature type="region of interest" description="Disordered" evidence="1">
    <location>
        <begin position="43"/>
        <end position="64"/>
    </location>
</feature>